<proteinExistence type="predicted"/>
<dbReference type="AlphaFoldDB" id="A0A8S1HDQ5"/>
<evidence type="ECO:0000313" key="5">
    <source>
        <dbReference type="Proteomes" id="UP000835052"/>
    </source>
</evidence>
<evidence type="ECO:0000256" key="2">
    <source>
        <dbReference type="SAM" id="SignalP"/>
    </source>
</evidence>
<keyword evidence="2" id="KW-0732">Signal</keyword>
<comment type="caution">
    <text evidence="4">The sequence shown here is derived from an EMBL/GenBank/DDBJ whole genome shotgun (WGS) entry which is preliminary data.</text>
</comment>
<organism evidence="4 5">
    <name type="scientific">Caenorhabditis auriculariae</name>
    <dbReference type="NCBI Taxonomy" id="2777116"/>
    <lineage>
        <taxon>Eukaryota</taxon>
        <taxon>Metazoa</taxon>
        <taxon>Ecdysozoa</taxon>
        <taxon>Nematoda</taxon>
        <taxon>Chromadorea</taxon>
        <taxon>Rhabditida</taxon>
        <taxon>Rhabditina</taxon>
        <taxon>Rhabditomorpha</taxon>
        <taxon>Rhabditoidea</taxon>
        <taxon>Rhabditidae</taxon>
        <taxon>Peloderinae</taxon>
        <taxon>Caenorhabditis</taxon>
    </lineage>
</organism>
<keyword evidence="5" id="KW-1185">Reference proteome</keyword>
<keyword evidence="1" id="KW-1015">Disulfide bond</keyword>
<reference evidence="4" key="1">
    <citation type="submission" date="2020-10" db="EMBL/GenBank/DDBJ databases">
        <authorList>
            <person name="Kikuchi T."/>
        </authorList>
    </citation>
    <scope>NUCLEOTIDE SEQUENCE</scope>
    <source>
        <strain evidence="4">NKZ352</strain>
    </source>
</reference>
<evidence type="ECO:0000259" key="3">
    <source>
        <dbReference type="SMART" id="SM00277"/>
    </source>
</evidence>
<dbReference type="Pfam" id="PF00396">
    <property type="entry name" value="Granulin"/>
    <property type="match status" value="1"/>
</dbReference>
<gene>
    <name evidence="4" type="ORF">CAUJ_LOCUS9151</name>
</gene>
<dbReference type="InterPro" id="IPR000118">
    <property type="entry name" value="Granulin"/>
</dbReference>
<dbReference type="Proteomes" id="UP000835052">
    <property type="component" value="Unassembled WGS sequence"/>
</dbReference>
<feature type="domain" description="Granulins" evidence="3">
    <location>
        <begin position="25"/>
        <end position="76"/>
    </location>
</feature>
<feature type="signal peptide" evidence="2">
    <location>
        <begin position="1"/>
        <end position="19"/>
    </location>
</feature>
<accession>A0A8S1HDQ5</accession>
<protein>
    <recommendedName>
        <fullName evidence="3">Granulins domain-containing protein</fullName>
    </recommendedName>
</protein>
<dbReference type="OrthoDB" id="5854875at2759"/>
<evidence type="ECO:0000256" key="1">
    <source>
        <dbReference type="ARBA" id="ARBA00023157"/>
    </source>
</evidence>
<evidence type="ECO:0000313" key="4">
    <source>
        <dbReference type="EMBL" id="CAD6193232.1"/>
    </source>
</evidence>
<dbReference type="SMART" id="SM00277">
    <property type="entry name" value="GRAN"/>
    <property type="match status" value="1"/>
</dbReference>
<sequence length="85" mass="9191">MRLIVAFLVAIICTKAVSSRDPNLCDAKRIYQCDDFATCCQYKDGSEGCCPFTAATCCPQFSSCCPSGFECSPDGCLRISPNNPM</sequence>
<feature type="chain" id="PRO_5035805540" description="Granulins domain-containing protein" evidence="2">
    <location>
        <begin position="20"/>
        <end position="85"/>
    </location>
</feature>
<dbReference type="EMBL" id="CAJGYM010000033">
    <property type="protein sequence ID" value="CAD6193232.1"/>
    <property type="molecule type" value="Genomic_DNA"/>
</dbReference>
<name>A0A8S1HDQ5_9PELO</name>
<dbReference type="InterPro" id="IPR037277">
    <property type="entry name" value="Granulin_sf"/>
</dbReference>
<dbReference type="Gene3D" id="2.10.25.160">
    <property type="entry name" value="Granulin"/>
    <property type="match status" value="1"/>
</dbReference>